<gene>
    <name evidence="1" type="ORF">DW070_14435</name>
    <name evidence="2" type="ORF">DW747_07185</name>
</gene>
<evidence type="ECO:0000313" key="2">
    <source>
        <dbReference type="EMBL" id="RGC47941.1"/>
    </source>
</evidence>
<keyword evidence="4" id="KW-1185">Reference proteome</keyword>
<evidence type="ECO:0000313" key="1">
    <source>
        <dbReference type="EMBL" id="RGB75083.1"/>
    </source>
</evidence>
<dbReference type="RefSeq" id="WP_015513055.1">
    <property type="nucleotide sequence ID" value="NZ_JAJCNA010000046.1"/>
</dbReference>
<organism evidence="1 3">
    <name type="scientific">Coprococcus catus</name>
    <dbReference type="NCBI Taxonomy" id="116085"/>
    <lineage>
        <taxon>Bacteria</taxon>
        <taxon>Bacillati</taxon>
        <taxon>Bacillota</taxon>
        <taxon>Clostridia</taxon>
        <taxon>Lachnospirales</taxon>
        <taxon>Lachnospiraceae</taxon>
        <taxon>Coprococcus</taxon>
    </lineage>
</organism>
<accession>A0A3E2TG79</accession>
<dbReference type="EMBL" id="QVFD01000005">
    <property type="protein sequence ID" value="RGC47941.1"/>
    <property type="molecule type" value="Genomic_DNA"/>
</dbReference>
<evidence type="ECO:0000313" key="4">
    <source>
        <dbReference type="Proteomes" id="UP000261231"/>
    </source>
</evidence>
<evidence type="ECO:0000313" key="3">
    <source>
        <dbReference type="Proteomes" id="UP000260773"/>
    </source>
</evidence>
<sequence length="136" mass="15521">MRGAVELRTDGCTDLQMDSNKQYIVTKWYGSSLAIFEEAAFQKYLRRLDTDFKDNGHGQSVIRYFLSAAVTMMTEESDGWRIPPELLTCIEKDGERLEYWECEINSSYQDSLPVFVVAASGNMDSAIEMTKERHAA</sequence>
<comment type="caution">
    <text evidence="1">The sequence shown here is derived from an EMBL/GenBank/DDBJ whole genome shotgun (WGS) entry which is preliminary data.</text>
</comment>
<dbReference type="AlphaFoldDB" id="A0A3E2TG79"/>
<dbReference type="EMBL" id="QVEP01000049">
    <property type="protein sequence ID" value="RGB75083.1"/>
    <property type="molecule type" value="Genomic_DNA"/>
</dbReference>
<reference evidence="3 4" key="1">
    <citation type="submission" date="2018-08" db="EMBL/GenBank/DDBJ databases">
        <title>A genome reference for cultivated species of the human gut microbiota.</title>
        <authorList>
            <person name="Zou Y."/>
            <person name="Xue W."/>
            <person name="Luo G."/>
        </authorList>
    </citation>
    <scope>NUCLEOTIDE SEQUENCE [LARGE SCALE GENOMIC DNA]</scope>
    <source>
        <strain evidence="1 3">AF45-17</strain>
        <strain evidence="2 4">AM28-39</strain>
    </source>
</reference>
<proteinExistence type="predicted"/>
<dbReference type="Proteomes" id="UP000260773">
    <property type="component" value="Unassembled WGS sequence"/>
</dbReference>
<dbReference type="Proteomes" id="UP000261231">
    <property type="component" value="Unassembled WGS sequence"/>
</dbReference>
<protein>
    <submittedName>
        <fullName evidence="1">Uncharacterized protein</fullName>
    </submittedName>
</protein>
<name>A0A3E2TG79_9FIRM</name>